<dbReference type="Proteomes" id="UP000494322">
    <property type="component" value="Unassembled WGS sequence"/>
</dbReference>
<dbReference type="AlphaFoldDB" id="A0A6J5J910"/>
<protein>
    <submittedName>
        <fullName evidence="1">Uncharacterized protein</fullName>
    </submittedName>
</protein>
<accession>A0A6J5J910</accession>
<evidence type="ECO:0000313" key="1">
    <source>
        <dbReference type="EMBL" id="CAB3968166.1"/>
    </source>
</evidence>
<organism evidence="1 2">
    <name type="scientific">Burkholderia cenocepacia</name>
    <dbReference type="NCBI Taxonomy" id="95486"/>
    <lineage>
        <taxon>Bacteria</taxon>
        <taxon>Pseudomonadati</taxon>
        <taxon>Pseudomonadota</taxon>
        <taxon>Betaproteobacteria</taxon>
        <taxon>Burkholderiales</taxon>
        <taxon>Burkholderiaceae</taxon>
        <taxon>Burkholderia</taxon>
        <taxon>Burkholderia cepacia complex</taxon>
    </lineage>
</organism>
<gene>
    <name evidence="1" type="ORF">BCO9919_03145</name>
</gene>
<dbReference type="EMBL" id="CABWIK020000016">
    <property type="protein sequence ID" value="CAB3968166.1"/>
    <property type="molecule type" value="Genomic_DNA"/>
</dbReference>
<reference evidence="1 2" key="1">
    <citation type="submission" date="2020-04" db="EMBL/GenBank/DDBJ databases">
        <authorList>
            <person name="Depoorter E."/>
        </authorList>
    </citation>
    <scope>NUCLEOTIDE SEQUENCE [LARGE SCALE GENOMIC DNA]</scope>
    <source>
        <strain evidence="1 2">BCC0132</strain>
    </source>
</reference>
<sequence length="87" mass="9336">MISMLDEKLNEWGSTQPWTLTKGVRDSKGVLTYAVILWPDSTSDEYFADEQDPTTGAVNGLSSFGRIGNVTAGLTSSVNKFGFTGGL</sequence>
<name>A0A6J5J910_9BURK</name>
<proteinExistence type="predicted"/>
<dbReference type="RefSeq" id="WP_175238541.1">
    <property type="nucleotide sequence ID" value="NZ_CABWIK020000016.1"/>
</dbReference>
<evidence type="ECO:0000313" key="2">
    <source>
        <dbReference type="Proteomes" id="UP000494322"/>
    </source>
</evidence>